<dbReference type="Pfam" id="PF00069">
    <property type="entry name" value="Pkinase"/>
    <property type="match status" value="1"/>
</dbReference>
<sequence>MSHTMLPLTPSDPRRLGRYLLAGRLGAGGQGVVYEGYGEAGERVAVKVPRYDGADSRDRLAREAAAARRVASFCTAKVIEAQVEAAPLYIVSEFVPGPSLKRAVAASGPYGPDALRRLAIGVATALTAIHRAGIVHRDLKPDNIIIGPDGPRVIDFGVAREVGPTTGGPLVGTPGYIPPEVFQGRGASEAADLWAWGMVVLFAARGEDVIAAADPAALVGLVLGFEPDVRDLPGPLGPLVAAALARDPAARPSARQVLLRLLGDPGGDDSGAGDGGDDLLVRGGTLAGALTARPEPGLGAIAEELYGELTEAERAVVPEVFLRMIDGDELRPVARDELPETRAVDSMLTVFGAAGLVTATGTADDGTADDTADGRVGGRVGGTVYELAAPGLLHAWPRLREWVRGNREGLPVHRRLADAAALWEANGRRPADLLHGSALEATLQWAATARRDLSLGRRERAFLDAAAAQARRRARTRRLVAAALAVLLVAALGGLGAAEYLRRETGRQRDDALARELALRAADLRESEPRVAMLLSVASWRLNPAPAETRGALHDSLSQDTTAVFLDPGYAAGTVQALSGDGRALVSVTGGTATIWDVLTRRRTAVLPGVGADVRQAALSPDGRTLALLTDAEARLWDVRAGEPVGAPVPRRGEQSAGELGFDATGRRLGVPWGNRELCEWWDLATRERLTTPSGAPLNAVTRDGRHGYVAAGRDAGLWDLRRGTRTPIPPLKPAGVVEQAAFSDDGRALVSTELLEASGKHRLRVFDVPSGTEVFDEEGDVGGEAAFVFGDAFVAAWGDPGPLLLRRRSSFGGVYQRALPEITGRLRFDLAGRAVRYLDGRGAVRTEDVSMVFDQPMNSGTEGGDVRLDPSARVLAAIWDDWIEVRDAATGRALMKPLSWSGSSGATAFSADGRLLALAADDTVTVTVLEPAGPRVTATLRLGGGRPRSQAGDQATARLRAAAGGGGPGVVAMAFSPDGRTLAVSRYEEQDSAPRDNGGQALVELWDLARGTLRAAAGTSANDLAFRPDGRLLVTVDPFQLVDPAAGVTRPPAPGTGQLGGAFAFSPDGRQAAFSGPDRLTLWDGDITTKLAEFPVVAGQEVSMLAWSPDGRLIATYEQGGRVRLWDVPGRRPLGVVFDARQPVNGTDTGWVAFSADGATLRSVAQDGTIRVHDVAERRVAAAVCARAGRPLSAAEWARYLPGVEPFTVCP</sequence>
<keyword evidence="5" id="KW-1185">Reference proteome</keyword>
<dbReference type="SMART" id="SM00220">
    <property type="entry name" value="S_TKc"/>
    <property type="match status" value="1"/>
</dbReference>
<dbReference type="Gene3D" id="1.10.510.10">
    <property type="entry name" value="Transferase(Phosphotransferase) domain 1"/>
    <property type="match status" value="1"/>
</dbReference>
<keyword evidence="2" id="KW-0812">Transmembrane</keyword>
<organism evidence="4 5">
    <name type="scientific">Actinomadura luzonensis</name>
    <dbReference type="NCBI Taxonomy" id="2805427"/>
    <lineage>
        <taxon>Bacteria</taxon>
        <taxon>Bacillati</taxon>
        <taxon>Actinomycetota</taxon>
        <taxon>Actinomycetes</taxon>
        <taxon>Streptosporangiales</taxon>
        <taxon>Thermomonosporaceae</taxon>
        <taxon>Actinomadura</taxon>
    </lineage>
</organism>
<dbReference type="InterPro" id="IPR001680">
    <property type="entry name" value="WD40_rpt"/>
</dbReference>
<keyword evidence="4" id="KW-0418">Kinase</keyword>
<dbReference type="SUPFAM" id="SSF56112">
    <property type="entry name" value="Protein kinase-like (PK-like)"/>
    <property type="match status" value="1"/>
</dbReference>
<evidence type="ECO:0000259" key="3">
    <source>
        <dbReference type="PROSITE" id="PS50011"/>
    </source>
</evidence>
<dbReference type="PROSITE" id="PS50011">
    <property type="entry name" value="PROTEIN_KINASE_DOM"/>
    <property type="match status" value="1"/>
</dbReference>
<evidence type="ECO:0000313" key="4">
    <source>
        <dbReference type="EMBL" id="MCK2217746.1"/>
    </source>
</evidence>
<feature type="transmembrane region" description="Helical" evidence="2">
    <location>
        <begin position="479"/>
        <end position="501"/>
    </location>
</feature>
<dbReference type="InterPro" id="IPR011009">
    <property type="entry name" value="Kinase-like_dom_sf"/>
</dbReference>
<dbReference type="Pfam" id="PF00400">
    <property type="entry name" value="WD40"/>
    <property type="match status" value="1"/>
</dbReference>
<feature type="domain" description="Protein kinase" evidence="3">
    <location>
        <begin position="19"/>
        <end position="262"/>
    </location>
</feature>
<dbReference type="GO" id="GO:0016301">
    <property type="term" value="F:kinase activity"/>
    <property type="evidence" value="ECO:0007669"/>
    <property type="project" value="UniProtKB-KW"/>
</dbReference>
<name>A0ABT0FZG8_9ACTN</name>
<comment type="caution">
    <text evidence="4">The sequence shown here is derived from an EMBL/GenBank/DDBJ whole genome shotgun (WGS) entry which is preliminary data.</text>
</comment>
<dbReference type="SMART" id="SM00320">
    <property type="entry name" value="WD40"/>
    <property type="match status" value="5"/>
</dbReference>
<dbReference type="PROSITE" id="PS50082">
    <property type="entry name" value="WD_REPEATS_2"/>
    <property type="match status" value="1"/>
</dbReference>
<proteinExistence type="predicted"/>
<keyword evidence="2" id="KW-1133">Transmembrane helix</keyword>
<dbReference type="PROSITE" id="PS00108">
    <property type="entry name" value="PROTEIN_KINASE_ST"/>
    <property type="match status" value="1"/>
</dbReference>
<protein>
    <submittedName>
        <fullName evidence="4">WD40 repeat domain-containing serine/threonine-protein kinase</fullName>
    </submittedName>
</protein>
<keyword evidence="4" id="KW-0808">Transferase</keyword>
<dbReference type="InterPro" id="IPR015943">
    <property type="entry name" value="WD40/YVTN_repeat-like_dom_sf"/>
</dbReference>
<dbReference type="Gene3D" id="3.30.200.20">
    <property type="entry name" value="Phosphorylase Kinase, domain 1"/>
    <property type="match status" value="1"/>
</dbReference>
<dbReference type="Proteomes" id="UP001317259">
    <property type="component" value="Unassembled WGS sequence"/>
</dbReference>
<feature type="repeat" description="WD" evidence="1">
    <location>
        <begin position="1103"/>
        <end position="1129"/>
    </location>
</feature>
<evidence type="ECO:0000256" key="1">
    <source>
        <dbReference type="PROSITE-ProRule" id="PRU00221"/>
    </source>
</evidence>
<dbReference type="CDD" id="cd14014">
    <property type="entry name" value="STKc_PknB_like"/>
    <property type="match status" value="1"/>
</dbReference>
<reference evidence="4 5" key="1">
    <citation type="submission" date="2022-04" db="EMBL/GenBank/DDBJ databases">
        <title>Genome draft of Actinomadura sp. ATCC 31491.</title>
        <authorList>
            <person name="Shi X."/>
            <person name="Du Y."/>
        </authorList>
    </citation>
    <scope>NUCLEOTIDE SEQUENCE [LARGE SCALE GENOMIC DNA]</scope>
    <source>
        <strain evidence="4 5">ATCC 31491</strain>
    </source>
</reference>
<dbReference type="InterPro" id="IPR049052">
    <property type="entry name" value="nSTAND1"/>
</dbReference>
<accession>A0ABT0FZG8</accession>
<dbReference type="Pfam" id="PF20703">
    <property type="entry name" value="nSTAND1"/>
    <property type="match status" value="1"/>
</dbReference>
<dbReference type="EMBL" id="JAKRKC020000001">
    <property type="protein sequence ID" value="MCK2217746.1"/>
    <property type="molecule type" value="Genomic_DNA"/>
</dbReference>
<gene>
    <name evidence="4" type="ORF">MF672_028710</name>
</gene>
<evidence type="ECO:0000313" key="5">
    <source>
        <dbReference type="Proteomes" id="UP001317259"/>
    </source>
</evidence>
<dbReference type="RefSeq" id="WP_242378661.1">
    <property type="nucleotide sequence ID" value="NZ_JAKRKC020000001.1"/>
</dbReference>
<dbReference type="Gene3D" id="2.130.10.10">
    <property type="entry name" value="YVTN repeat-like/Quinoprotein amine dehydrogenase"/>
    <property type="match status" value="4"/>
</dbReference>
<dbReference type="InterPro" id="IPR008271">
    <property type="entry name" value="Ser/Thr_kinase_AS"/>
</dbReference>
<dbReference type="SUPFAM" id="SSF82171">
    <property type="entry name" value="DPP6 N-terminal domain-like"/>
    <property type="match status" value="2"/>
</dbReference>
<dbReference type="PANTHER" id="PTHR19879">
    <property type="entry name" value="TRANSCRIPTION INITIATION FACTOR TFIID"/>
    <property type="match status" value="1"/>
</dbReference>
<evidence type="ECO:0000256" key="2">
    <source>
        <dbReference type="SAM" id="Phobius"/>
    </source>
</evidence>
<dbReference type="InterPro" id="IPR000719">
    <property type="entry name" value="Prot_kinase_dom"/>
</dbReference>
<keyword evidence="1" id="KW-0853">WD repeat</keyword>
<keyword evidence="2" id="KW-0472">Membrane</keyword>
<dbReference type="PANTHER" id="PTHR19879:SF9">
    <property type="entry name" value="TRANSCRIPTION INITIATION FACTOR TFIID SUBUNIT 5"/>
    <property type="match status" value="1"/>
</dbReference>